<reference evidence="9" key="1">
    <citation type="submission" date="2015-07" db="EMBL/GenBank/DDBJ databases">
        <authorList>
            <person name="Teixeira M.M."/>
            <person name="Souza R.C."/>
            <person name="Almeida L.G."/>
            <person name="Vicente V.A."/>
            <person name="de Hoog S."/>
            <person name="Bocca A.L."/>
            <person name="de Almeida S.R."/>
            <person name="Vasconcelos A.T."/>
            <person name="Felipe M.S."/>
        </authorList>
    </citation>
    <scope>NUCLEOTIDE SEQUENCE [LARGE SCALE GENOMIC DNA]</scope>
    <source>
        <strain evidence="9">KSF</strain>
    </source>
</reference>
<protein>
    <submittedName>
        <fullName evidence="8">Cryptochrome-1</fullName>
    </submittedName>
</protein>
<dbReference type="InterPro" id="IPR014729">
    <property type="entry name" value="Rossmann-like_a/b/a_fold"/>
</dbReference>
<comment type="cofactor">
    <cofactor evidence="4">
        <name>FAD</name>
        <dbReference type="ChEBI" id="CHEBI:57692"/>
    </cofactor>
    <text evidence="4">Binds 1 FAD per subunit.</text>
</comment>
<feature type="domain" description="Photolyase/cryptochrome alpha/beta" evidence="7">
    <location>
        <begin position="14"/>
        <end position="146"/>
    </location>
</feature>
<dbReference type="InterPro" id="IPR002081">
    <property type="entry name" value="Cryptochrome/DNA_photolyase_1"/>
</dbReference>
<dbReference type="GO" id="GO:0005634">
    <property type="term" value="C:nucleus"/>
    <property type="evidence" value="ECO:0007669"/>
    <property type="project" value="TreeGrafter"/>
</dbReference>
<proteinExistence type="inferred from homology"/>
<dbReference type="GO" id="GO:0003677">
    <property type="term" value="F:DNA binding"/>
    <property type="evidence" value="ECO:0007669"/>
    <property type="project" value="TreeGrafter"/>
</dbReference>
<accession>A0A1C1CZE3</accession>
<evidence type="ECO:0000313" key="8">
    <source>
        <dbReference type="EMBL" id="OCT53828.1"/>
    </source>
</evidence>
<name>A0A1C1CZE3_9EURO</name>
<evidence type="ECO:0000256" key="3">
    <source>
        <dbReference type="ARBA" id="ARBA00022827"/>
    </source>
</evidence>
<dbReference type="OrthoDB" id="435881at2759"/>
<dbReference type="Proteomes" id="UP000094526">
    <property type="component" value="Unassembled WGS sequence"/>
</dbReference>
<dbReference type="Pfam" id="PF03441">
    <property type="entry name" value="FAD_binding_7"/>
    <property type="match status" value="1"/>
</dbReference>
<dbReference type="Gene3D" id="1.10.579.10">
    <property type="entry name" value="DNA Cyclobutane Dipyrimidine Photolyase, subunit A, domain 3"/>
    <property type="match status" value="1"/>
</dbReference>
<dbReference type="Gene3D" id="1.25.40.80">
    <property type="match status" value="1"/>
</dbReference>
<comment type="similarity">
    <text evidence="1">Belongs to the DNA photolyase class-1 family.</text>
</comment>
<keyword evidence="3 4" id="KW-0274">FAD</keyword>
<evidence type="ECO:0000259" key="7">
    <source>
        <dbReference type="PROSITE" id="PS51645"/>
    </source>
</evidence>
<keyword evidence="9" id="KW-1185">Reference proteome</keyword>
<dbReference type="InterPro" id="IPR005101">
    <property type="entry name" value="Cryptochr/Photolyase_FAD-bd"/>
</dbReference>
<dbReference type="GO" id="GO:0043153">
    <property type="term" value="P:entrainment of circadian clock by photoperiod"/>
    <property type="evidence" value="ECO:0007669"/>
    <property type="project" value="TreeGrafter"/>
</dbReference>
<dbReference type="PROSITE" id="PS51645">
    <property type="entry name" value="PHR_CRY_ALPHA_BETA"/>
    <property type="match status" value="1"/>
</dbReference>
<dbReference type="eggNOG" id="KOG0133">
    <property type="taxonomic scope" value="Eukaryota"/>
</dbReference>
<evidence type="ECO:0000313" key="9">
    <source>
        <dbReference type="Proteomes" id="UP000094526"/>
    </source>
</evidence>
<evidence type="ECO:0000256" key="2">
    <source>
        <dbReference type="ARBA" id="ARBA00022630"/>
    </source>
</evidence>
<dbReference type="EMBL" id="LGRB01000008">
    <property type="protein sequence ID" value="OCT53828.1"/>
    <property type="molecule type" value="Genomic_DNA"/>
</dbReference>
<dbReference type="GO" id="GO:0032922">
    <property type="term" value="P:circadian regulation of gene expression"/>
    <property type="evidence" value="ECO:0007669"/>
    <property type="project" value="TreeGrafter"/>
</dbReference>
<dbReference type="PANTHER" id="PTHR11455:SF9">
    <property type="entry name" value="CRYPTOCHROME CIRCADIAN CLOCK 5 ISOFORM X1"/>
    <property type="match status" value="1"/>
</dbReference>
<feature type="site" description="Electron transfer via tryptophanyl radical" evidence="5">
    <location>
        <position position="504"/>
    </location>
</feature>
<feature type="compositionally biased region" description="Polar residues" evidence="6">
    <location>
        <begin position="717"/>
        <end position="726"/>
    </location>
</feature>
<dbReference type="InterPro" id="IPR006050">
    <property type="entry name" value="DNA_photolyase_N"/>
</dbReference>
<dbReference type="VEuPathDB" id="FungiDB:G647_00755"/>
<organism evidence="8 9">
    <name type="scientific">Cladophialophora carrionii</name>
    <dbReference type="NCBI Taxonomy" id="86049"/>
    <lineage>
        <taxon>Eukaryota</taxon>
        <taxon>Fungi</taxon>
        <taxon>Dikarya</taxon>
        <taxon>Ascomycota</taxon>
        <taxon>Pezizomycotina</taxon>
        <taxon>Eurotiomycetes</taxon>
        <taxon>Chaetothyriomycetidae</taxon>
        <taxon>Chaetothyriales</taxon>
        <taxon>Herpotrichiellaceae</taxon>
        <taxon>Cladophialophora</taxon>
    </lineage>
</organism>
<dbReference type="GO" id="GO:0003904">
    <property type="term" value="F:deoxyribodipyrimidine photo-lyase activity"/>
    <property type="evidence" value="ECO:0007669"/>
    <property type="project" value="TreeGrafter"/>
</dbReference>
<feature type="region of interest" description="Disordered" evidence="6">
    <location>
        <begin position="652"/>
        <end position="735"/>
    </location>
</feature>
<dbReference type="SUPFAM" id="SSF52425">
    <property type="entry name" value="Cryptochrome/photolyase, N-terminal domain"/>
    <property type="match status" value="1"/>
</dbReference>
<evidence type="ECO:0000256" key="5">
    <source>
        <dbReference type="PIRSR" id="PIRSR602081-2"/>
    </source>
</evidence>
<dbReference type="GO" id="GO:0071949">
    <property type="term" value="F:FAD binding"/>
    <property type="evidence" value="ECO:0007669"/>
    <property type="project" value="TreeGrafter"/>
</dbReference>
<gene>
    <name evidence="8" type="primary">CRY1</name>
    <name evidence="8" type="ORF">CLCR_09696</name>
</gene>
<dbReference type="SUPFAM" id="SSF48173">
    <property type="entry name" value="Cryptochrome/photolyase FAD-binding domain"/>
    <property type="match status" value="1"/>
</dbReference>
<dbReference type="STRING" id="86049.A0A1C1CZE3"/>
<dbReference type="InterPro" id="IPR036134">
    <property type="entry name" value="Crypto/Photolyase_FAD-like_sf"/>
</dbReference>
<keyword evidence="2 4" id="KW-0285">Flavoprotein</keyword>
<evidence type="ECO:0000256" key="4">
    <source>
        <dbReference type="PIRSR" id="PIRSR602081-1"/>
    </source>
</evidence>
<feature type="binding site" evidence="4">
    <location>
        <begin position="365"/>
        <end position="372"/>
    </location>
    <ligand>
        <name>FAD</name>
        <dbReference type="ChEBI" id="CHEBI:57692"/>
    </ligand>
</feature>
<feature type="compositionally biased region" description="Basic and acidic residues" evidence="6">
    <location>
        <begin position="652"/>
        <end position="672"/>
    </location>
</feature>
<dbReference type="VEuPathDB" id="FungiDB:CLCR_09696"/>
<dbReference type="AlphaFoldDB" id="A0A1C1CZE3"/>
<sequence>MAPRSSKQADRSGPRVLYWFRTDLRVHDSPALTHALSLAPSALIPLWTWDPHYVYRQRGGANRWAFLTECMGDLSQRLTNLNARQKLFVVRAAPRTVMRHLLERWRIDVLVFEQDTDPYAAMRDDEITRVAERCGVAVVSMPGRTLFDSREVVRMNGGRPTMSMAQLLKAAEKINGGVPARPLDAPTLLPDPLDAEAMDLTTLEDELDLLTRMDRIQDHSPVRASWPSAEGLDDYNAVQRTLGDGAPETQYSCGLMGPGRDFGVPTLQEMGMDPASVTTPHRGGETAALELLARHVANEEYVATFEKPATAPTAFEPPATTVLSPHMHFGSLSCRKFWWDVQAVIERRRKGHQPVSHQPVNLPGQLLFRDMYFAAHCQVGVSFGQQIGNPVARFIPWHLQSRHRRGAGGPDGELVITTTDGTYVVDDAKAEEYFQRWKHGRTGFPWIDALMRQLKQEGWIHHLGRHAVACFLTRGGCYVSWERGAEVFEEWLVDHEVACNAGNWMWLSCTAFFTQFYRCYSPVAFPKKWDPEGNFVRKYVPELQRFDKKYIYEPHKAPMADQKAWGCVVKGKGGGGNDGVDDDDDGEHSGHGHAIYPKPMFDFNERRQFCIDQMKKAYAVGLYGDDERVVNGEWKKLFDRDGDGGVAWREEANGDIARGEKRAREDGGAADHGDEDGDEDAMGEKVHVCSGGGGGEEETLDGRAAKRMAVKGRPATTGKQQRTLDSMVSRLRVRR</sequence>
<evidence type="ECO:0000256" key="6">
    <source>
        <dbReference type="SAM" id="MobiDB-lite"/>
    </source>
</evidence>
<evidence type="ECO:0000256" key="1">
    <source>
        <dbReference type="ARBA" id="ARBA00005862"/>
    </source>
</evidence>
<dbReference type="Pfam" id="PF00875">
    <property type="entry name" value="DNA_photolyase"/>
    <property type="match status" value="1"/>
</dbReference>
<dbReference type="GO" id="GO:0005737">
    <property type="term" value="C:cytoplasm"/>
    <property type="evidence" value="ECO:0007669"/>
    <property type="project" value="TreeGrafter"/>
</dbReference>
<feature type="site" description="Electron transfer via tryptophanyl radical" evidence="5">
    <location>
        <position position="481"/>
    </location>
</feature>
<feature type="site" description="Electron transfer via tryptophanyl radical" evidence="5">
    <location>
        <position position="397"/>
    </location>
</feature>
<feature type="binding site" evidence="4">
    <location>
        <begin position="320"/>
        <end position="324"/>
    </location>
    <ligand>
        <name>FAD</name>
        <dbReference type="ChEBI" id="CHEBI:57692"/>
    </ligand>
</feature>
<dbReference type="Gene3D" id="3.40.50.620">
    <property type="entry name" value="HUPs"/>
    <property type="match status" value="1"/>
</dbReference>
<dbReference type="PANTHER" id="PTHR11455">
    <property type="entry name" value="CRYPTOCHROME"/>
    <property type="match status" value="1"/>
</dbReference>
<dbReference type="InterPro" id="IPR036155">
    <property type="entry name" value="Crypto/Photolyase_N_sf"/>
</dbReference>
<comment type="caution">
    <text evidence="8">The sequence shown here is derived from an EMBL/GenBank/DDBJ whole genome shotgun (WGS) entry which is preliminary data.</text>
</comment>